<dbReference type="AlphaFoldDB" id="A0A5B7I6B9"/>
<accession>A0A5B7I6B9</accession>
<gene>
    <name evidence="2" type="ORF">E2C01_071892</name>
</gene>
<sequence length="62" mass="6700">MACKQSNGDVQAMEEQHLSQHVRTPGENLTVGRLVSSWAGDASEQDQQCSPDRCLQSPTDAA</sequence>
<protein>
    <submittedName>
        <fullName evidence="2">Uncharacterized protein</fullName>
    </submittedName>
</protein>
<proteinExistence type="predicted"/>
<name>A0A5B7I6B9_PORTR</name>
<evidence type="ECO:0000313" key="2">
    <source>
        <dbReference type="EMBL" id="MPC77439.1"/>
    </source>
</evidence>
<reference evidence="2 3" key="1">
    <citation type="submission" date="2019-05" db="EMBL/GenBank/DDBJ databases">
        <title>Another draft genome of Portunus trituberculatus and its Hox gene families provides insights of decapod evolution.</title>
        <authorList>
            <person name="Jeong J.-H."/>
            <person name="Song I."/>
            <person name="Kim S."/>
            <person name="Choi T."/>
            <person name="Kim D."/>
            <person name="Ryu S."/>
            <person name="Kim W."/>
        </authorList>
    </citation>
    <scope>NUCLEOTIDE SEQUENCE [LARGE SCALE GENOMIC DNA]</scope>
    <source>
        <tissue evidence="2">Muscle</tissue>
    </source>
</reference>
<dbReference type="Proteomes" id="UP000324222">
    <property type="component" value="Unassembled WGS sequence"/>
</dbReference>
<feature type="region of interest" description="Disordered" evidence="1">
    <location>
        <begin position="1"/>
        <end position="62"/>
    </location>
</feature>
<organism evidence="2 3">
    <name type="scientific">Portunus trituberculatus</name>
    <name type="common">Swimming crab</name>
    <name type="synonym">Neptunus trituberculatus</name>
    <dbReference type="NCBI Taxonomy" id="210409"/>
    <lineage>
        <taxon>Eukaryota</taxon>
        <taxon>Metazoa</taxon>
        <taxon>Ecdysozoa</taxon>
        <taxon>Arthropoda</taxon>
        <taxon>Crustacea</taxon>
        <taxon>Multicrustacea</taxon>
        <taxon>Malacostraca</taxon>
        <taxon>Eumalacostraca</taxon>
        <taxon>Eucarida</taxon>
        <taxon>Decapoda</taxon>
        <taxon>Pleocyemata</taxon>
        <taxon>Brachyura</taxon>
        <taxon>Eubrachyura</taxon>
        <taxon>Portunoidea</taxon>
        <taxon>Portunidae</taxon>
        <taxon>Portuninae</taxon>
        <taxon>Portunus</taxon>
    </lineage>
</organism>
<comment type="caution">
    <text evidence="2">The sequence shown here is derived from an EMBL/GenBank/DDBJ whole genome shotgun (WGS) entry which is preliminary data.</text>
</comment>
<keyword evidence="3" id="KW-1185">Reference proteome</keyword>
<dbReference type="EMBL" id="VSRR010045881">
    <property type="protein sequence ID" value="MPC77439.1"/>
    <property type="molecule type" value="Genomic_DNA"/>
</dbReference>
<evidence type="ECO:0000313" key="3">
    <source>
        <dbReference type="Proteomes" id="UP000324222"/>
    </source>
</evidence>
<evidence type="ECO:0000256" key="1">
    <source>
        <dbReference type="SAM" id="MobiDB-lite"/>
    </source>
</evidence>
<feature type="compositionally biased region" description="Polar residues" evidence="1">
    <location>
        <begin position="45"/>
        <end position="62"/>
    </location>
</feature>